<dbReference type="STRING" id="1503961.SAMN05421736_101536"/>
<protein>
    <submittedName>
        <fullName evidence="4">ABC-2 type transport system ATP-binding protein</fullName>
    </submittedName>
</protein>
<keyword evidence="1" id="KW-0547">Nucleotide-binding</keyword>
<dbReference type="SUPFAM" id="SSF52540">
    <property type="entry name" value="P-loop containing nucleoside triphosphate hydrolases"/>
    <property type="match status" value="1"/>
</dbReference>
<reference evidence="5" key="1">
    <citation type="submission" date="2016-10" db="EMBL/GenBank/DDBJ databases">
        <authorList>
            <person name="Varghese N."/>
            <person name="Submissions S."/>
        </authorList>
    </citation>
    <scope>NUCLEOTIDE SEQUENCE [LARGE SCALE GENOMIC DNA]</scope>
    <source>
        <strain evidence="5">SP</strain>
    </source>
</reference>
<dbReference type="InterPro" id="IPR027417">
    <property type="entry name" value="P-loop_NTPase"/>
</dbReference>
<dbReference type="PANTHER" id="PTHR43158">
    <property type="entry name" value="SKFA PEPTIDE EXPORT ATP-BINDING PROTEIN SKFE"/>
    <property type="match status" value="1"/>
</dbReference>
<proteinExistence type="predicted"/>
<dbReference type="Pfam" id="PF00005">
    <property type="entry name" value="ABC_tran"/>
    <property type="match status" value="1"/>
</dbReference>
<accession>A0A1H3HLC1</accession>
<dbReference type="GO" id="GO:0016887">
    <property type="term" value="F:ATP hydrolysis activity"/>
    <property type="evidence" value="ECO:0007669"/>
    <property type="project" value="InterPro"/>
</dbReference>
<dbReference type="PANTHER" id="PTHR43158:SF1">
    <property type="entry name" value="ABC TRANSPORTER, ATP-BINDING PROTEIN"/>
    <property type="match status" value="1"/>
</dbReference>
<dbReference type="InterPro" id="IPR003593">
    <property type="entry name" value="AAA+_ATPase"/>
</dbReference>
<dbReference type="SMART" id="SM00382">
    <property type="entry name" value="AAA"/>
    <property type="match status" value="1"/>
</dbReference>
<dbReference type="PROSITE" id="PS50893">
    <property type="entry name" value="ABC_TRANSPORTER_2"/>
    <property type="match status" value="1"/>
</dbReference>
<evidence type="ECO:0000256" key="2">
    <source>
        <dbReference type="ARBA" id="ARBA00022840"/>
    </source>
</evidence>
<dbReference type="InterPro" id="IPR003439">
    <property type="entry name" value="ABC_transporter-like_ATP-bd"/>
</dbReference>
<dbReference type="Proteomes" id="UP000198935">
    <property type="component" value="Unassembled WGS sequence"/>
</dbReference>
<dbReference type="AlphaFoldDB" id="A0A1H3HLC1"/>
<feature type="domain" description="ABC transporter" evidence="3">
    <location>
        <begin position="6"/>
        <end position="229"/>
    </location>
</feature>
<dbReference type="Gene3D" id="3.40.50.300">
    <property type="entry name" value="P-loop containing nucleotide triphosphate hydrolases"/>
    <property type="match status" value="1"/>
</dbReference>
<dbReference type="PROSITE" id="PS00211">
    <property type="entry name" value="ABC_TRANSPORTER_1"/>
    <property type="match status" value="1"/>
</dbReference>
<dbReference type="GO" id="GO:0005524">
    <property type="term" value="F:ATP binding"/>
    <property type="evidence" value="ECO:0007669"/>
    <property type="project" value="UniProtKB-KW"/>
</dbReference>
<evidence type="ECO:0000313" key="4">
    <source>
        <dbReference type="EMBL" id="SDY16257.1"/>
    </source>
</evidence>
<sequence>MHEPTITLTNVSKKYVRQQALAPLDLSLDHNGIVGLIGPNGSGKSTLLKLMAGLAQPTTGSITLAGKKITRRASEHIAFLAEIDSLYSSHTVKEAIQFFDGATTDFSREKAEEMLDKLKVDLHQKIRRLSKGNRARVKLVLTLSRNVPILLMDEPLSGLDPLVREDILKMIVSYVDVEKQMVILSTHEVSEVEPFLDYVIFMKSGSVLLNEKVETLREERRINLVEVMREVLQ</sequence>
<evidence type="ECO:0000259" key="3">
    <source>
        <dbReference type="PROSITE" id="PS50893"/>
    </source>
</evidence>
<dbReference type="InterPro" id="IPR017871">
    <property type="entry name" value="ABC_transporter-like_CS"/>
</dbReference>
<evidence type="ECO:0000313" key="5">
    <source>
        <dbReference type="Proteomes" id="UP000198935"/>
    </source>
</evidence>
<evidence type="ECO:0000256" key="1">
    <source>
        <dbReference type="ARBA" id="ARBA00022741"/>
    </source>
</evidence>
<name>A0A1H3HLC1_9BACI</name>
<keyword evidence="2 4" id="KW-0067">ATP-binding</keyword>
<dbReference type="CDD" id="cd03230">
    <property type="entry name" value="ABC_DR_subfamily_A"/>
    <property type="match status" value="1"/>
</dbReference>
<keyword evidence="5" id="KW-1185">Reference proteome</keyword>
<dbReference type="EMBL" id="FNPI01000001">
    <property type="protein sequence ID" value="SDY16257.1"/>
    <property type="molecule type" value="Genomic_DNA"/>
</dbReference>
<dbReference type="OrthoDB" id="9804819at2"/>
<organism evidence="4 5">
    <name type="scientific">Evansella caseinilytica</name>
    <dbReference type="NCBI Taxonomy" id="1503961"/>
    <lineage>
        <taxon>Bacteria</taxon>
        <taxon>Bacillati</taxon>
        <taxon>Bacillota</taxon>
        <taxon>Bacilli</taxon>
        <taxon>Bacillales</taxon>
        <taxon>Bacillaceae</taxon>
        <taxon>Evansella</taxon>
    </lineage>
</organism>
<gene>
    <name evidence="4" type="ORF">SAMN05421736_101536</name>
</gene>